<reference evidence="4" key="1">
    <citation type="submission" date="2016-11" db="EMBL/GenBank/DDBJ databases">
        <authorList>
            <person name="Varghese N."/>
            <person name="Submissions S."/>
        </authorList>
    </citation>
    <scope>NUCLEOTIDE SEQUENCE [LARGE SCALE GENOMIC DNA]</scope>
    <source>
        <strain evidence="4">DSM 2635</strain>
    </source>
</reference>
<protein>
    <submittedName>
        <fullName evidence="3">CRISPR-associated endoribonuclease Cas6</fullName>
    </submittedName>
</protein>
<dbReference type="OrthoDB" id="45555at2"/>
<dbReference type="NCBIfam" id="TIGR01877">
    <property type="entry name" value="cas_cas6"/>
    <property type="match status" value="1"/>
</dbReference>
<evidence type="ECO:0000313" key="4">
    <source>
        <dbReference type="Proteomes" id="UP000243255"/>
    </source>
</evidence>
<dbReference type="RefSeq" id="WP_073127124.1">
    <property type="nucleotide sequence ID" value="NZ_BAABCH010000084.1"/>
</dbReference>
<evidence type="ECO:0000313" key="3">
    <source>
        <dbReference type="EMBL" id="SHH29547.1"/>
    </source>
</evidence>
<organism evidence="3 4">
    <name type="scientific">Asaccharospora irregularis DSM 2635</name>
    <dbReference type="NCBI Taxonomy" id="1121321"/>
    <lineage>
        <taxon>Bacteria</taxon>
        <taxon>Bacillati</taxon>
        <taxon>Bacillota</taxon>
        <taxon>Clostridia</taxon>
        <taxon>Peptostreptococcales</taxon>
        <taxon>Peptostreptococcaceae</taxon>
        <taxon>Asaccharospora</taxon>
    </lineage>
</organism>
<dbReference type="Pfam" id="PF01881">
    <property type="entry name" value="Cas_Cas6_C"/>
    <property type="match status" value="1"/>
</dbReference>
<accession>A0A1M5RTC5</accession>
<dbReference type="CDD" id="cd21140">
    <property type="entry name" value="Cas6_I-like"/>
    <property type="match status" value="1"/>
</dbReference>
<keyword evidence="4" id="KW-1185">Reference proteome</keyword>
<dbReference type="InterPro" id="IPR049435">
    <property type="entry name" value="Cas_Cas6_C"/>
</dbReference>
<evidence type="ECO:0000259" key="2">
    <source>
        <dbReference type="Pfam" id="PF01881"/>
    </source>
</evidence>
<dbReference type="PANTHER" id="PTHR36984">
    <property type="entry name" value="CRISPR-ASSOCIATED ENDORIBONUCLEASE CAS6 1"/>
    <property type="match status" value="1"/>
</dbReference>
<dbReference type="Gene3D" id="3.30.70.1890">
    <property type="match status" value="1"/>
</dbReference>
<feature type="domain" description="CRISPR associated protein Cas6 C-terminal" evidence="2">
    <location>
        <begin position="119"/>
        <end position="244"/>
    </location>
</feature>
<dbReference type="Proteomes" id="UP000243255">
    <property type="component" value="Unassembled WGS sequence"/>
</dbReference>
<gene>
    <name evidence="3" type="ORF">SAMN04488530_13315</name>
</gene>
<proteinExistence type="predicted"/>
<dbReference type="InterPro" id="IPR045747">
    <property type="entry name" value="CRISPR-assoc_prot_Cas6_N_sf"/>
</dbReference>
<dbReference type="Gene3D" id="3.30.70.1900">
    <property type="match status" value="1"/>
</dbReference>
<dbReference type="STRING" id="1121321.SAMN04488530_13315"/>
<dbReference type="InterPro" id="IPR010156">
    <property type="entry name" value="CRISPR-assoc_prot_Cas6"/>
</dbReference>
<dbReference type="EMBL" id="FQWX01000033">
    <property type="protein sequence ID" value="SHH29547.1"/>
    <property type="molecule type" value="Genomic_DNA"/>
</dbReference>
<sequence length="246" mass="29035">MRFSVEFETDKTPLHSNMQDVSIVKEAIKESNTELFNEMFLNKNHKDSRNKKHYCCARYVTNYEIKEDLINIKEGGKVILNFSSPDLEFMTDLYNGLMDKVIFNYKGFILKKKKIIMIKEKSIKGRRAVFKTLSPIAIRTKEGRFIDIEDSNYEEEMNYIINKILENYRGYGAKEYIRFKPINMKKKVIKEEIEDFKRITQKRFLYVNSYIGTFELSGDTEDLNLIYKLGVGHRRCQSFGMVDVIG</sequence>
<evidence type="ECO:0000256" key="1">
    <source>
        <dbReference type="ARBA" id="ARBA00023118"/>
    </source>
</evidence>
<dbReference type="GO" id="GO:0016788">
    <property type="term" value="F:hydrolase activity, acting on ester bonds"/>
    <property type="evidence" value="ECO:0007669"/>
    <property type="project" value="InterPro"/>
</dbReference>
<dbReference type="PANTHER" id="PTHR36984:SF3">
    <property type="entry name" value="CRISPR-ASSOCIATED ENDORIBONUCLEASE CAS6"/>
    <property type="match status" value="1"/>
</dbReference>
<dbReference type="AlphaFoldDB" id="A0A1M5RTC5"/>
<name>A0A1M5RTC5_9FIRM</name>
<keyword evidence="1" id="KW-0051">Antiviral defense</keyword>
<dbReference type="GO" id="GO:0051607">
    <property type="term" value="P:defense response to virus"/>
    <property type="evidence" value="ECO:0007669"/>
    <property type="project" value="UniProtKB-KW"/>
</dbReference>